<protein>
    <submittedName>
        <fullName evidence="2">Uncharacterized protein</fullName>
    </submittedName>
</protein>
<feature type="compositionally biased region" description="Acidic residues" evidence="1">
    <location>
        <begin position="18"/>
        <end position="37"/>
    </location>
</feature>
<feature type="region of interest" description="Disordered" evidence="1">
    <location>
        <begin position="190"/>
        <end position="211"/>
    </location>
</feature>
<feature type="region of interest" description="Disordered" evidence="1">
    <location>
        <begin position="1"/>
        <end position="75"/>
    </location>
</feature>
<keyword evidence="3" id="KW-1185">Reference proteome</keyword>
<proteinExistence type="predicted"/>
<evidence type="ECO:0000313" key="3">
    <source>
        <dbReference type="Proteomes" id="UP001431783"/>
    </source>
</evidence>
<organism evidence="2 3">
    <name type="scientific">Henosepilachna vigintioctopunctata</name>
    <dbReference type="NCBI Taxonomy" id="420089"/>
    <lineage>
        <taxon>Eukaryota</taxon>
        <taxon>Metazoa</taxon>
        <taxon>Ecdysozoa</taxon>
        <taxon>Arthropoda</taxon>
        <taxon>Hexapoda</taxon>
        <taxon>Insecta</taxon>
        <taxon>Pterygota</taxon>
        <taxon>Neoptera</taxon>
        <taxon>Endopterygota</taxon>
        <taxon>Coleoptera</taxon>
        <taxon>Polyphaga</taxon>
        <taxon>Cucujiformia</taxon>
        <taxon>Coccinelloidea</taxon>
        <taxon>Coccinellidae</taxon>
        <taxon>Epilachninae</taxon>
        <taxon>Epilachnini</taxon>
        <taxon>Henosepilachna</taxon>
    </lineage>
</organism>
<feature type="compositionally biased region" description="Polar residues" evidence="1">
    <location>
        <begin position="131"/>
        <end position="141"/>
    </location>
</feature>
<accession>A0AAW1UML3</accession>
<dbReference type="AlphaFoldDB" id="A0AAW1UML3"/>
<comment type="caution">
    <text evidence="2">The sequence shown here is derived from an EMBL/GenBank/DDBJ whole genome shotgun (WGS) entry which is preliminary data.</text>
</comment>
<feature type="region of interest" description="Disordered" evidence="1">
    <location>
        <begin position="357"/>
        <end position="415"/>
    </location>
</feature>
<gene>
    <name evidence="2" type="ORF">WA026_021464</name>
</gene>
<dbReference type="Proteomes" id="UP001431783">
    <property type="component" value="Unassembled WGS sequence"/>
</dbReference>
<reference evidence="2 3" key="1">
    <citation type="submission" date="2023-03" db="EMBL/GenBank/DDBJ databases">
        <title>Genome insight into feeding habits of ladybird beetles.</title>
        <authorList>
            <person name="Li H.-S."/>
            <person name="Huang Y.-H."/>
            <person name="Pang H."/>
        </authorList>
    </citation>
    <scope>NUCLEOTIDE SEQUENCE [LARGE SCALE GENOMIC DNA]</scope>
    <source>
        <strain evidence="2">SYSU_2023b</strain>
        <tissue evidence="2">Whole body</tissue>
    </source>
</reference>
<evidence type="ECO:0000256" key="1">
    <source>
        <dbReference type="SAM" id="MobiDB-lite"/>
    </source>
</evidence>
<feature type="region of interest" description="Disordered" evidence="1">
    <location>
        <begin position="120"/>
        <end position="157"/>
    </location>
</feature>
<name>A0AAW1UML3_9CUCU</name>
<dbReference type="EMBL" id="JARQZJ010000076">
    <property type="protein sequence ID" value="KAK9882433.1"/>
    <property type="molecule type" value="Genomic_DNA"/>
</dbReference>
<evidence type="ECO:0000313" key="2">
    <source>
        <dbReference type="EMBL" id="KAK9882433.1"/>
    </source>
</evidence>
<feature type="compositionally biased region" description="Polar residues" evidence="1">
    <location>
        <begin position="64"/>
        <end position="75"/>
    </location>
</feature>
<feature type="compositionally biased region" description="Basic and acidic residues" evidence="1">
    <location>
        <begin position="142"/>
        <end position="151"/>
    </location>
</feature>
<sequence>MKLEKEENYSTNSGMNEFVDEFSMEYEESISSEEETDSSSNEPLNSNISPTAKYEDEDVEETYNPRNRTVMSTTVSNNDPFEILTVRKDPPSTSIVPKPILKKKNDNNVFNAREIPTFSGLNTKRDRSHSLTDASSPSIPSEKNDQRKLREQSNSPNYVDTIEEHTIEKLPNVNTRRSFSLIPNQATSLKETFRSRKKKNPSSADRKLNESKSVSALANCTSITGTGVIMKENMISNKEIEEEAKVVVDFYGDIVKSFGGKQKPIAEISNYGPKYDTFEEKKICKPDFKEFGQNKTEIKSPITLHEPVPKGNESRLETGISSAVSSYNYERHSDSIYKMNGMANSKGSNIRQVEHEQFEYQRKSVSPSRKRHSPLVDDTSPQRKLFRDTRRTEKSKSRSNSSIAKRSPRSRDASTSPVRFEYWVHDVSSRHSLERDYFRTSSVTSSRSSSLTRQTHSPVRPILRAITTQTSFRVEPQLLLIF</sequence>
<feature type="compositionally biased region" description="Basic and acidic residues" evidence="1">
    <location>
        <begin position="385"/>
        <end position="396"/>
    </location>
</feature>